<accession>A0A7Y9WC61</accession>
<keyword evidence="4" id="KW-1185">Reference proteome</keyword>
<sequence>MPNLIDYIIENQAMRHRFIAATIPFAIVGTTISSVCMVLARYYR</sequence>
<dbReference type="Proteomes" id="UP000572540">
    <property type="component" value="Unassembled WGS sequence"/>
</dbReference>
<evidence type="ECO:0000313" key="3">
    <source>
        <dbReference type="EMBL" id="NYH22753.1"/>
    </source>
</evidence>
<feature type="transmembrane region" description="Helical" evidence="1">
    <location>
        <begin position="18"/>
        <end position="43"/>
    </location>
</feature>
<keyword evidence="1" id="KW-1133">Transmembrane helix</keyword>
<protein>
    <submittedName>
        <fullName evidence="2">Uncharacterized protein</fullName>
    </submittedName>
</protein>
<dbReference type="AlphaFoldDB" id="A0A7Y9WC61"/>
<evidence type="ECO:0000256" key="1">
    <source>
        <dbReference type="SAM" id="Phobius"/>
    </source>
</evidence>
<evidence type="ECO:0000313" key="4">
    <source>
        <dbReference type="Proteomes" id="UP000540929"/>
    </source>
</evidence>
<dbReference type="EMBL" id="JACCAU010000001">
    <property type="protein sequence ID" value="NYH18147.1"/>
    <property type="molecule type" value="Genomic_DNA"/>
</dbReference>
<dbReference type="Proteomes" id="UP000540929">
    <property type="component" value="Unassembled WGS sequence"/>
</dbReference>
<name>A0A7Y9WC61_9BURK</name>
<keyword evidence="1" id="KW-0472">Membrane</keyword>
<comment type="caution">
    <text evidence="2">The sequence shown here is derived from an EMBL/GenBank/DDBJ whole genome shotgun (WGS) entry which is preliminary data.</text>
</comment>
<keyword evidence="1" id="KW-0812">Transmembrane</keyword>
<evidence type="ECO:0000313" key="2">
    <source>
        <dbReference type="EMBL" id="NYH18147.1"/>
    </source>
</evidence>
<dbReference type="RefSeq" id="WP_257030393.1">
    <property type="nucleotide sequence ID" value="NZ_JACCAS010000001.1"/>
</dbReference>
<proteinExistence type="predicted"/>
<dbReference type="EMBL" id="JACCAS010000001">
    <property type="protein sequence ID" value="NYH22753.1"/>
    <property type="molecule type" value="Genomic_DNA"/>
</dbReference>
<evidence type="ECO:0000313" key="5">
    <source>
        <dbReference type="Proteomes" id="UP000572540"/>
    </source>
</evidence>
<reference evidence="4 5" key="1">
    <citation type="submission" date="2020-07" db="EMBL/GenBank/DDBJ databases">
        <title>Exploring microbial biodiversity for novel pathways involved in the catabolism of aromatic compounds derived from lignin.</title>
        <authorList>
            <person name="Elkins J."/>
        </authorList>
    </citation>
    <scope>NUCLEOTIDE SEQUENCE [LARGE SCALE GENOMIC DNA]</scope>
    <source>
        <strain evidence="2 5">H2C3B</strain>
        <strain evidence="3 4">H2C3C</strain>
    </source>
</reference>
<organism evidence="2 5">
    <name type="scientific">Paraburkholderia bryophila</name>
    <dbReference type="NCBI Taxonomy" id="420952"/>
    <lineage>
        <taxon>Bacteria</taxon>
        <taxon>Pseudomonadati</taxon>
        <taxon>Pseudomonadota</taxon>
        <taxon>Betaproteobacteria</taxon>
        <taxon>Burkholderiales</taxon>
        <taxon>Burkholderiaceae</taxon>
        <taxon>Paraburkholderia</taxon>
    </lineage>
</organism>
<gene>
    <name evidence="3" type="ORF">GGD40_002232</name>
    <name evidence="2" type="ORF">GGD41_005375</name>
</gene>